<feature type="compositionally biased region" description="Basic and acidic residues" evidence="1">
    <location>
        <begin position="49"/>
        <end position="70"/>
    </location>
</feature>
<dbReference type="EMBL" id="FNWL01000001">
    <property type="protein sequence ID" value="SEH11336.1"/>
    <property type="molecule type" value="Genomic_DNA"/>
</dbReference>
<reference evidence="3" key="1">
    <citation type="submission" date="2016-10" db="EMBL/GenBank/DDBJ databases">
        <authorList>
            <person name="Varghese N."/>
            <person name="Submissions S."/>
        </authorList>
    </citation>
    <scope>NUCLEOTIDE SEQUENCE [LARGE SCALE GENOMIC DNA]</scope>
    <source>
        <strain evidence="3">CGMCC 1.8981</strain>
    </source>
</reference>
<accession>A0A1H6FKF9</accession>
<dbReference type="AlphaFoldDB" id="A0A1H6FKF9"/>
<dbReference type="OrthoDB" id="189973at2157"/>
<gene>
    <name evidence="2" type="ORF">SAMN04487967_0304</name>
</gene>
<sequence length="340" mass="37247">MPSLSIELSAETVDALEVERERLGFESRRAYVRWIVANRGSIEASQDSGDEREPTSTGSEHAKRLERLENRVATLIDSLDGADETPVTPSGDDGRSTAGTRHEREGTAEISEKNEPVEEPSLEVRGSPQTIRRPQAPSDGGDETATSGHRTKATAGSNELGTRDADESDESAHSSSMKEAPDSLTPERVERISEDPVHEDAGVLETVEAERVNELSRRAVAATRVRLNRDVHTGLEYTSSTPLAKEMVRPGGDLVDLDSLSVPGREAETIEMRRRAVGRAVAYVRDEGDARRADFVESLYEGCPAGYETADSWWECIKSGLKQVEAVDGGDGVRVWRYRE</sequence>
<protein>
    <submittedName>
        <fullName evidence="2">Uncharacterized protein</fullName>
    </submittedName>
</protein>
<dbReference type="Proteomes" id="UP000199112">
    <property type="component" value="Unassembled WGS sequence"/>
</dbReference>
<evidence type="ECO:0000313" key="3">
    <source>
        <dbReference type="Proteomes" id="UP000199112"/>
    </source>
</evidence>
<proteinExistence type="predicted"/>
<evidence type="ECO:0000313" key="2">
    <source>
        <dbReference type="EMBL" id="SEH11336.1"/>
    </source>
</evidence>
<organism evidence="2 3">
    <name type="scientific">Natronorubrum sediminis</name>
    <dbReference type="NCBI Taxonomy" id="640943"/>
    <lineage>
        <taxon>Archaea</taxon>
        <taxon>Methanobacteriati</taxon>
        <taxon>Methanobacteriota</taxon>
        <taxon>Stenosarchaea group</taxon>
        <taxon>Halobacteria</taxon>
        <taxon>Halobacteriales</taxon>
        <taxon>Natrialbaceae</taxon>
        <taxon>Natronorubrum</taxon>
    </lineage>
</organism>
<dbReference type="RefSeq" id="WP_090504163.1">
    <property type="nucleotide sequence ID" value="NZ_FNWL01000001.1"/>
</dbReference>
<evidence type="ECO:0000256" key="1">
    <source>
        <dbReference type="SAM" id="MobiDB-lite"/>
    </source>
</evidence>
<feature type="compositionally biased region" description="Basic and acidic residues" evidence="1">
    <location>
        <begin position="92"/>
        <end position="116"/>
    </location>
</feature>
<keyword evidence="3" id="KW-1185">Reference proteome</keyword>
<name>A0A1H6FKF9_9EURY</name>
<feature type="region of interest" description="Disordered" evidence="1">
    <location>
        <begin position="42"/>
        <end position="187"/>
    </location>
</feature>
<feature type="compositionally biased region" description="Polar residues" evidence="1">
    <location>
        <begin position="144"/>
        <end position="160"/>
    </location>
</feature>